<proteinExistence type="predicted"/>
<accession>A0A915PLS8</accession>
<evidence type="ECO:0000313" key="2">
    <source>
        <dbReference type="WBParaSite" id="sdigi.contig249.g6673.t1"/>
    </source>
</evidence>
<dbReference type="AlphaFoldDB" id="A0A915PLS8"/>
<organism evidence="1 2">
    <name type="scientific">Setaria digitata</name>
    <dbReference type="NCBI Taxonomy" id="48799"/>
    <lineage>
        <taxon>Eukaryota</taxon>
        <taxon>Metazoa</taxon>
        <taxon>Ecdysozoa</taxon>
        <taxon>Nematoda</taxon>
        <taxon>Chromadorea</taxon>
        <taxon>Rhabditida</taxon>
        <taxon>Spirurina</taxon>
        <taxon>Spiruromorpha</taxon>
        <taxon>Filarioidea</taxon>
        <taxon>Setariidae</taxon>
        <taxon>Setaria</taxon>
    </lineage>
</organism>
<evidence type="ECO:0000313" key="1">
    <source>
        <dbReference type="Proteomes" id="UP000887581"/>
    </source>
</evidence>
<protein>
    <submittedName>
        <fullName evidence="2">Uncharacterized protein</fullName>
    </submittedName>
</protein>
<reference evidence="2" key="1">
    <citation type="submission" date="2022-11" db="UniProtKB">
        <authorList>
            <consortium name="WormBaseParasite"/>
        </authorList>
    </citation>
    <scope>IDENTIFICATION</scope>
</reference>
<sequence>MGDNRLPRNLTGLLLPAPDVTRTRVCVCACMLMTELYNNATGDDEKMILIVGKSIEGRKNPCGSTLGFFASQHFSLLHKTLL</sequence>
<dbReference type="WBParaSite" id="sdigi.contig249.g6673.t1">
    <property type="protein sequence ID" value="sdigi.contig249.g6673.t1"/>
    <property type="gene ID" value="sdigi.contig249.g6673"/>
</dbReference>
<name>A0A915PLS8_9BILA</name>
<dbReference type="Proteomes" id="UP000887581">
    <property type="component" value="Unplaced"/>
</dbReference>
<keyword evidence="1" id="KW-1185">Reference proteome</keyword>